<evidence type="ECO:0000313" key="1">
    <source>
        <dbReference type="EMBL" id="EMI21717.1"/>
    </source>
</evidence>
<organism evidence="1 2">
    <name type="scientific">Rhodopirellula maiorica SM1</name>
    <dbReference type="NCBI Taxonomy" id="1265738"/>
    <lineage>
        <taxon>Bacteria</taxon>
        <taxon>Pseudomonadati</taxon>
        <taxon>Planctomycetota</taxon>
        <taxon>Planctomycetia</taxon>
        <taxon>Pirellulales</taxon>
        <taxon>Pirellulaceae</taxon>
        <taxon>Novipirellula</taxon>
    </lineage>
</organism>
<reference evidence="1 2" key="1">
    <citation type="journal article" date="2013" name="Mar. Genomics">
        <title>Expression of sulfatases in Rhodopirellula baltica and the diversity of sulfatases in the genus Rhodopirellula.</title>
        <authorList>
            <person name="Wegner C.E."/>
            <person name="Richter-Heitmann T."/>
            <person name="Klindworth A."/>
            <person name="Klockow C."/>
            <person name="Richter M."/>
            <person name="Achstetter T."/>
            <person name="Glockner F.O."/>
            <person name="Harder J."/>
        </authorList>
    </citation>
    <scope>NUCLEOTIDE SEQUENCE [LARGE SCALE GENOMIC DNA]</scope>
    <source>
        <strain evidence="1 2">SM1</strain>
    </source>
</reference>
<sequence>MPEIRSFQKDSSCPHRYEIANNEPIVSRNFDSCTENLFSWVRQ</sequence>
<dbReference type="EMBL" id="ANOG01000202">
    <property type="protein sequence ID" value="EMI21717.1"/>
    <property type="molecule type" value="Genomic_DNA"/>
</dbReference>
<protein>
    <submittedName>
        <fullName evidence="1">Uncharacterized protein</fullName>
    </submittedName>
</protein>
<name>M5S256_9BACT</name>
<comment type="caution">
    <text evidence="1">The sequence shown here is derived from an EMBL/GenBank/DDBJ whole genome shotgun (WGS) entry which is preliminary data.</text>
</comment>
<gene>
    <name evidence="1" type="ORF">RMSM_01357</name>
</gene>
<proteinExistence type="predicted"/>
<evidence type="ECO:0000313" key="2">
    <source>
        <dbReference type="Proteomes" id="UP000011991"/>
    </source>
</evidence>
<keyword evidence="2" id="KW-1185">Reference proteome</keyword>
<dbReference type="PATRIC" id="fig|1265738.3.peg.1346"/>
<dbReference type="AlphaFoldDB" id="M5S256"/>
<accession>M5S256</accession>
<dbReference type="Proteomes" id="UP000011991">
    <property type="component" value="Unassembled WGS sequence"/>
</dbReference>